<proteinExistence type="predicted"/>
<protein>
    <recommendedName>
        <fullName evidence="3">FecR protein domain-containing protein</fullName>
    </recommendedName>
</protein>
<dbReference type="EMBL" id="BJCD01000038">
    <property type="protein sequence ID" value="GDZ93872.1"/>
    <property type="molecule type" value="Genomic_DNA"/>
</dbReference>
<evidence type="ECO:0000313" key="1">
    <source>
        <dbReference type="EMBL" id="GDZ93872.1"/>
    </source>
</evidence>
<organism evidence="1 2">
    <name type="scientific">Planktothrix agardhii CCAP 1459/11A</name>
    <dbReference type="NCBI Taxonomy" id="282420"/>
    <lineage>
        <taxon>Bacteria</taxon>
        <taxon>Bacillati</taxon>
        <taxon>Cyanobacteriota</taxon>
        <taxon>Cyanophyceae</taxon>
        <taxon>Oscillatoriophycideae</taxon>
        <taxon>Oscillatoriales</taxon>
        <taxon>Microcoleaceae</taxon>
        <taxon>Planktothrix</taxon>
    </lineage>
</organism>
<dbReference type="Proteomes" id="UP000299794">
    <property type="component" value="Unassembled WGS sequence"/>
</dbReference>
<reference evidence="2" key="1">
    <citation type="submission" date="2019-02" db="EMBL/GenBank/DDBJ databases">
        <title>Draft genome sequence of Planktothrix agardhii NIES-905.</title>
        <authorList>
            <person name="Yamaguchi H."/>
            <person name="Suzuki S."/>
            <person name="Kawachi M."/>
        </authorList>
    </citation>
    <scope>NUCLEOTIDE SEQUENCE [LARGE SCALE GENOMIC DNA]</scope>
    <source>
        <strain evidence="2">CCAP 1459/11A</strain>
    </source>
</reference>
<comment type="caution">
    <text evidence="1">The sequence shown here is derived from an EMBL/GenBank/DDBJ whole genome shotgun (WGS) entry which is preliminary data.</text>
</comment>
<accession>A0A4P5ZKL7</accession>
<evidence type="ECO:0000313" key="2">
    <source>
        <dbReference type="Proteomes" id="UP000299794"/>
    </source>
</evidence>
<dbReference type="RefSeq" id="WP_043937078.1">
    <property type="nucleotide sequence ID" value="NZ_BJCD01000038.1"/>
</dbReference>
<gene>
    <name evidence="1" type="ORF">PA905_17120</name>
</gene>
<name>A0A4P5ZKL7_PLAAG</name>
<sequence length="249" mass="26967">MKFKLNLKPEVNCQDRLLNLSKVLGLIGGLSLVNFPALAQINLATLTDIIGNNNQVFIENQVAEVKEKATLGQEIRTEQARAQIDFNTGANGRMGENSKITVGQCAEIQAGVFIASGPANGCILGFATGVQGTTYVLNVDKNNQTNVTTGTIQVLEGKIKLLSKNDLNNPNPLTIEAGQKVSSLTPDLTLSQISIEKMTKQEYEMIITGPLFQGFKTPLLHQDKINDVCQVLYGNCRPVGGEKPVRGLW</sequence>
<dbReference type="AlphaFoldDB" id="A0A4P5ZKL7"/>
<evidence type="ECO:0008006" key="3">
    <source>
        <dbReference type="Google" id="ProtNLM"/>
    </source>
</evidence>